<dbReference type="InterPro" id="IPR016181">
    <property type="entry name" value="Acyl_CoA_acyltransferase"/>
</dbReference>
<dbReference type="Gene3D" id="3.40.630.30">
    <property type="match status" value="1"/>
</dbReference>
<dbReference type="CDD" id="cd04301">
    <property type="entry name" value="NAT_SF"/>
    <property type="match status" value="1"/>
</dbReference>
<dbReference type="Gene3D" id="3.40.50.150">
    <property type="entry name" value="Vaccinia Virus protein VP39"/>
    <property type="match status" value="1"/>
</dbReference>
<organism evidence="2 3">
    <name type="scientific">Dactylosporangium salmoneum</name>
    <dbReference type="NCBI Taxonomy" id="53361"/>
    <lineage>
        <taxon>Bacteria</taxon>
        <taxon>Bacillati</taxon>
        <taxon>Actinomycetota</taxon>
        <taxon>Actinomycetes</taxon>
        <taxon>Micromonosporales</taxon>
        <taxon>Micromonosporaceae</taxon>
        <taxon>Dactylosporangium</taxon>
    </lineage>
</organism>
<dbReference type="Pfam" id="PF13508">
    <property type="entry name" value="Acetyltransf_7"/>
    <property type="match status" value="1"/>
</dbReference>
<dbReference type="PROSITE" id="PS51186">
    <property type="entry name" value="GNAT"/>
    <property type="match status" value="1"/>
</dbReference>
<dbReference type="SUPFAM" id="SSF53335">
    <property type="entry name" value="S-adenosyl-L-methionine-dependent methyltransferases"/>
    <property type="match status" value="1"/>
</dbReference>
<keyword evidence="3" id="KW-1185">Reference proteome</keyword>
<reference evidence="3" key="1">
    <citation type="journal article" date="2019" name="Int. J. Syst. Evol. Microbiol.">
        <title>The Global Catalogue of Microorganisms (GCM) 10K type strain sequencing project: providing services to taxonomists for standard genome sequencing and annotation.</title>
        <authorList>
            <consortium name="The Broad Institute Genomics Platform"/>
            <consortium name="The Broad Institute Genome Sequencing Center for Infectious Disease"/>
            <person name="Wu L."/>
            <person name="Ma J."/>
        </authorList>
    </citation>
    <scope>NUCLEOTIDE SEQUENCE [LARGE SCALE GENOMIC DNA]</scope>
    <source>
        <strain evidence="3">JCM 3272</strain>
    </source>
</reference>
<dbReference type="SUPFAM" id="SSF55729">
    <property type="entry name" value="Acyl-CoA N-acyltransferases (Nat)"/>
    <property type="match status" value="1"/>
</dbReference>
<gene>
    <name evidence="2" type="ORF">GCM10010170_006030</name>
</gene>
<protein>
    <recommendedName>
        <fullName evidence="1">N-acetyltransferase domain-containing protein</fullName>
    </recommendedName>
</protein>
<dbReference type="RefSeq" id="WP_344610638.1">
    <property type="nucleotide sequence ID" value="NZ_BAAARV010000005.1"/>
</dbReference>
<dbReference type="InterPro" id="IPR000182">
    <property type="entry name" value="GNAT_dom"/>
</dbReference>
<dbReference type="InterPro" id="IPR029063">
    <property type="entry name" value="SAM-dependent_MTases_sf"/>
</dbReference>
<name>A0ABP5SDK3_9ACTN</name>
<dbReference type="Proteomes" id="UP001501444">
    <property type="component" value="Unassembled WGS sequence"/>
</dbReference>
<proteinExistence type="predicted"/>
<sequence>MAAPWKLRPATPDDAPRLAGLKALAMRPDLERIGRWDPDRARQRFLEQYVPANTDVIELDGEAMGCIAVRPEPDAQWIEHFYLDPALHGTGVGGEVLRQVMAAHRDARPFRLTVIGGSRARRLYERHGFAHAYDDPNGIDEVLEAAGDGGYLLANAQAEAGRRFGALAELFDPGTLLRLAALGVAPGWRCWEVGAGGPSVPAWLAARVGPTGRVLATDIDVSWLPAGAGYEVRQHDVGAEPPPGDGFDLIHARLVLVHVPQRAAALSALVAALRPGGRLLLEEADPALQPLACPDEAGEDERRANRLRHAFRSLMAERGVDLAYGRTLPRVLRAAGLVDVAAESSFPFGGAVSARLERATIEQLRARLTGSGRATDAEVDAHLAALDAGRLDIATAPMVSAWGTRP</sequence>
<accession>A0ABP5SDK3</accession>
<feature type="domain" description="N-acetyltransferase" evidence="1">
    <location>
        <begin position="5"/>
        <end position="146"/>
    </location>
</feature>
<dbReference type="EMBL" id="BAAARV010000005">
    <property type="protein sequence ID" value="GAA2328938.1"/>
    <property type="molecule type" value="Genomic_DNA"/>
</dbReference>
<comment type="caution">
    <text evidence="2">The sequence shown here is derived from an EMBL/GenBank/DDBJ whole genome shotgun (WGS) entry which is preliminary data.</text>
</comment>
<evidence type="ECO:0000313" key="3">
    <source>
        <dbReference type="Proteomes" id="UP001501444"/>
    </source>
</evidence>
<dbReference type="Pfam" id="PF13489">
    <property type="entry name" value="Methyltransf_23"/>
    <property type="match status" value="1"/>
</dbReference>
<evidence type="ECO:0000313" key="2">
    <source>
        <dbReference type="EMBL" id="GAA2328938.1"/>
    </source>
</evidence>
<evidence type="ECO:0000259" key="1">
    <source>
        <dbReference type="PROSITE" id="PS51186"/>
    </source>
</evidence>